<feature type="region of interest" description="Disordered" evidence="1">
    <location>
        <begin position="1"/>
        <end position="51"/>
    </location>
</feature>
<gene>
    <name evidence="2" type="ORF">ZYGR_0AS00770</name>
</gene>
<protein>
    <recommendedName>
        <fullName evidence="4">DNA-directed RNA polymerase III subunit RPC5</fullName>
    </recommendedName>
</protein>
<reference evidence="2 3" key="1">
    <citation type="submission" date="2016-08" db="EMBL/GenBank/DDBJ databases">
        <title>Draft genome sequence of allopolyploid Zygosaccharomyces rouxii.</title>
        <authorList>
            <person name="Watanabe J."/>
            <person name="Uehara K."/>
            <person name="Mogi Y."/>
            <person name="Tsukioka Y."/>
        </authorList>
    </citation>
    <scope>NUCLEOTIDE SEQUENCE [LARGE SCALE GENOMIC DNA]</scope>
    <source>
        <strain evidence="2 3">NBRC 110957</strain>
    </source>
</reference>
<dbReference type="InterPro" id="IPR006886">
    <property type="entry name" value="RNA_pol_III_Rpc5"/>
</dbReference>
<dbReference type="Proteomes" id="UP000187013">
    <property type="component" value="Unassembled WGS sequence"/>
</dbReference>
<dbReference type="OrthoDB" id="340681at2759"/>
<dbReference type="Pfam" id="PF04801">
    <property type="entry name" value="RPC5"/>
    <property type="match status" value="1"/>
</dbReference>
<dbReference type="EMBL" id="BDGX01000045">
    <property type="protein sequence ID" value="GAV54755.1"/>
    <property type="molecule type" value="Genomic_DNA"/>
</dbReference>
<dbReference type="AlphaFoldDB" id="A0A1Q3AGL2"/>
<dbReference type="PANTHER" id="PTHR12069">
    <property type="entry name" value="DNA-DIRECTED RNA POLYMERASES III 80 KDA POLYPEPTIDE RNA POLYMERASE III SUBUNIT 5"/>
    <property type="match status" value="1"/>
</dbReference>
<evidence type="ECO:0008006" key="4">
    <source>
        <dbReference type="Google" id="ProtNLM"/>
    </source>
</evidence>
<evidence type="ECO:0000313" key="3">
    <source>
        <dbReference type="Proteomes" id="UP000187013"/>
    </source>
</evidence>
<proteinExistence type="predicted"/>
<evidence type="ECO:0000256" key="1">
    <source>
        <dbReference type="SAM" id="MobiDB-lite"/>
    </source>
</evidence>
<evidence type="ECO:0000313" key="2">
    <source>
        <dbReference type="EMBL" id="GAV54755.1"/>
    </source>
</evidence>
<dbReference type="PANTHER" id="PTHR12069:SF0">
    <property type="entry name" value="DNA-DIRECTED RNA POLYMERASE III SUBUNIT RPC5"/>
    <property type="match status" value="1"/>
</dbReference>
<sequence length="266" mass="29625">MSAESENKLFVTEEEDVTPEPSVAGGQVDAEGDIDLRGEEGDNNGEDDDDDDAVIQEIPLNLAGQNEILHIFQYANKPKKIGRRAAEHPFITGARYKGTSSVWELDTPLDETAFYNKDKNEGEWKDANTQTLRGVGVGSEGQYAGFVADGQVYLTPVEKIAQLRPYFKYIDEVGQQRKQDDSKNAVTPANQKAQVVTMSVRSVNDPVQSRLAGSLLAHKVEEEEEFVDLGWVEDAFEQFKESMVTDSSNHELRPIGDEHDYLENLV</sequence>
<name>A0A1Q3AGL2_ZYGRO</name>
<accession>A0A1Q3AGL2</accession>
<organism evidence="2 3">
    <name type="scientific">Zygosaccharomyces rouxii</name>
    <dbReference type="NCBI Taxonomy" id="4956"/>
    <lineage>
        <taxon>Eukaryota</taxon>
        <taxon>Fungi</taxon>
        <taxon>Dikarya</taxon>
        <taxon>Ascomycota</taxon>
        <taxon>Saccharomycotina</taxon>
        <taxon>Saccharomycetes</taxon>
        <taxon>Saccharomycetales</taxon>
        <taxon>Saccharomycetaceae</taxon>
        <taxon>Zygosaccharomyces</taxon>
    </lineage>
</organism>
<dbReference type="GO" id="GO:0042797">
    <property type="term" value="P:tRNA transcription by RNA polymerase III"/>
    <property type="evidence" value="ECO:0007669"/>
    <property type="project" value="TreeGrafter"/>
</dbReference>
<comment type="caution">
    <text evidence="2">The sequence shown here is derived from an EMBL/GenBank/DDBJ whole genome shotgun (WGS) entry which is preliminary data.</text>
</comment>
<feature type="compositionally biased region" description="Acidic residues" evidence="1">
    <location>
        <begin position="41"/>
        <end position="51"/>
    </location>
</feature>
<dbReference type="GO" id="GO:0005666">
    <property type="term" value="C:RNA polymerase III complex"/>
    <property type="evidence" value="ECO:0007669"/>
    <property type="project" value="TreeGrafter"/>
</dbReference>